<feature type="domain" description="ABC transporter" evidence="9">
    <location>
        <begin position="5"/>
        <end position="235"/>
    </location>
</feature>
<dbReference type="InterPro" id="IPR027417">
    <property type="entry name" value="P-loop_NTPase"/>
</dbReference>
<dbReference type="FunFam" id="3.40.50.300:FF:000425">
    <property type="entry name" value="Probable ABC transporter, ATP-binding subunit"/>
    <property type="match status" value="1"/>
</dbReference>
<dbReference type="SUPFAM" id="SSF52540">
    <property type="entry name" value="P-loop containing nucleoside triphosphate hydrolases"/>
    <property type="match status" value="1"/>
</dbReference>
<evidence type="ECO:0000256" key="5">
    <source>
        <dbReference type="ARBA" id="ARBA00022840"/>
    </source>
</evidence>
<keyword evidence="6" id="KW-0408">Iron</keyword>
<keyword evidence="5" id="KW-0067">ATP-binding</keyword>
<dbReference type="GO" id="GO:0016887">
    <property type="term" value="F:ATP hydrolysis activity"/>
    <property type="evidence" value="ECO:0007669"/>
    <property type="project" value="InterPro"/>
</dbReference>
<evidence type="ECO:0000256" key="4">
    <source>
        <dbReference type="ARBA" id="ARBA00022741"/>
    </source>
</evidence>
<keyword evidence="4" id="KW-0547">Nucleotide-binding</keyword>
<keyword evidence="3" id="KW-0410">Iron transport</keyword>
<protein>
    <submittedName>
        <fullName evidence="10">Unannotated protein</fullName>
    </submittedName>
</protein>
<dbReference type="PANTHER" id="PTHR42781">
    <property type="entry name" value="SPERMIDINE/PUTRESCINE IMPORT ATP-BINDING PROTEIN POTA"/>
    <property type="match status" value="1"/>
</dbReference>
<keyword evidence="7" id="KW-0406">Ion transport</keyword>
<proteinExistence type="predicted"/>
<name>A0A6J6ZZC3_9ZZZZ</name>
<sequence>MNTGIKIENIEKSFGTNPVLKGINLEVPSGQLVSILGSSGCGKTTLLRIVAGLERATSGHVYFDEELQDLITVEKRAIAMVFQKALLFPSMTIGENVAFSLRASKNPPKDIDKRVEEMLELVKLPGFASRRPGELSGGQEQRVSLARALMRNPKVLLLDEPLSALDANLRVEMRNFIREIHDSFEMTTLFVTHDQEEAMAISDKIAFMESGVLEQYDVPESFVSTPESRKVAKFFGCRNVFPGTIVGDTFETGFGSLSLGKNHSRGSLLAARQEDLQVTLEKSKYSFEATVVAWQFVGSRISIQCEVANSSNREKTEVIVESDRFADFKVNEKVYISYSPDRLHVISRDN</sequence>
<evidence type="ECO:0000256" key="7">
    <source>
        <dbReference type="ARBA" id="ARBA00023065"/>
    </source>
</evidence>
<evidence type="ECO:0000256" key="6">
    <source>
        <dbReference type="ARBA" id="ARBA00023004"/>
    </source>
</evidence>
<accession>A0A6J6ZZC3</accession>
<keyword evidence="8" id="KW-0472">Membrane</keyword>
<dbReference type="Gene3D" id="3.40.50.300">
    <property type="entry name" value="P-loop containing nucleotide triphosphate hydrolases"/>
    <property type="match status" value="1"/>
</dbReference>
<dbReference type="InterPro" id="IPR050093">
    <property type="entry name" value="ABC_SmlMolc_Importer"/>
</dbReference>
<dbReference type="Pfam" id="PF00005">
    <property type="entry name" value="ABC_tran"/>
    <property type="match status" value="1"/>
</dbReference>
<dbReference type="EMBL" id="CAFABF010000020">
    <property type="protein sequence ID" value="CAB4825748.1"/>
    <property type="molecule type" value="Genomic_DNA"/>
</dbReference>
<evidence type="ECO:0000256" key="2">
    <source>
        <dbReference type="ARBA" id="ARBA00022475"/>
    </source>
</evidence>
<dbReference type="PROSITE" id="PS50893">
    <property type="entry name" value="ABC_TRANSPORTER_2"/>
    <property type="match status" value="1"/>
</dbReference>
<dbReference type="InterPro" id="IPR008995">
    <property type="entry name" value="Mo/tungstate-bd_C_term_dom"/>
</dbReference>
<dbReference type="GO" id="GO:0015408">
    <property type="term" value="F:ABC-type ferric iron transporter activity"/>
    <property type="evidence" value="ECO:0007669"/>
    <property type="project" value="InterPro"/>
</dbReference>
<keyword evidence="2" id="KW-1003">Cell membrane</keyword>
<evidence type="ECO:0000259" key="9">
    <source>
        <dbReference type="PROSITE" id="PS50893"/>
    </source>
</evidence>
<dbReference type="SUPFAM" id="SSF50331">
    <property type="entry name" value="MOP-like"/>
    <property type="match status" value="1"/>
</dbReference>
<keyword evidence="1" id="KW-0813">Transport</keyword>
<dbReference type="AlphaFoldDB" id="A0A6J6ZZC3"/>
<dbReference type="SMART" id="SM00382">
    <property type="entry name" value="AAA"/>
    <property type="match status" value="1"/>
</dbReference>
<reference evidence="10" key="1">
    <citation type="submission" date="2020-05" db="EMBL/GenBank/DDBJ databases">
        <authorList>
            <person name="Chiriac C."/>
            <person name="Salcher M."/>
            <person name="Ghai R."/>
            <person name="Kavagutti S V."/>
        </authorList>
    </citation>
    <scope>NUCLEOTIDE SEQUENCE</scope>
</reference>
<evidence type="ECO:0000256" key="3">
    <source>
        <dbReference type="ARBA" id="ARBA00022496"/>
    </source>
</evidence>
<dbReference type="InterPro" id="IPR003439">
    <property type="entry name" value="ABC_transporter-like_ATP-bd"/>
</dbReference>
<organism evidence="10">
    <name type="scientific">freshwater metagenome</name>
    <dbReference type="NCBI Taxonomy" id="449393"/>
    <lineage>
        <taxon>unclassified sequences</taxon>
        <taxon>metagenomes</taxon>
        <taxon>ecological metagenomes</taxon>
    </lineage>
</organism>
<gene>
    <name evidence="10" type="ORF">UFOPK3167_00596</name>
</gene>
<dbReference type="PANTHER" id="PTHR42781:SF4">
    <property type="entry name" value="SPERMIDINE_PUTRESCINE IMPORT ATP-BINDING PROTEIN POTA"/>
    <property type="match status" value="1"/>
</dbReference>
<evidence type="ECO:0000313" key="10">
    <source>
        <dbReference type="EMBL" id="CAB4825748.1"/>
    </source>
</evidence>
<dbReference type="CDD" id="cd03259">
    <property type="entry name" value="ABC_Carb_Solutes_like"/>
    <property type="match status" value="1"/>
</dbReference>
<dbReference type="InterPro" id="IPR003593">
    <property type="entry name" value="AAA+_ATPase"/>
</dbReference>
<dbReference type="GO" id="GO:0016020">
    <property type="term" value="C:membrane"/>
    <property type="evidence" value="ECO:0007669"/>
    <property type="project" value="InterPro"/>
</dbReference>
<dbReference type="InterPro" id="IPR015853">
    <property type="entry name" value="ABC_transpr_FbpC"/>
</dbReference>
<evidence type="ECO:0000256" key="8">
    <source>
        <dbReference type="ARBA" id="ARBA00023136"/>
    </source>
</evidence>
<dbReference type="GO" id="GO:0005524">
    <property type="term" value="F:ATP binding"/>
    <property type="evidence" value="ECO:0007669"/>
    <property type="project" value="UniProtKB-KW"/>
</dbReference>
<evidence type="ECO:0000256" key="1">
    <source>
        <dbReference type="ARBA" id="ARBA00022448"/>
    </source>
</evidence>